<protein>
    <submittedName>
        <fullName evidence="1">Uncharacterized protein</fullName>
    </submittedName>
</protein>
<proteinExistence type="predicted"/>
<dbReference type="AlphaFoldDB" id="A0A0H5Q8H9"/>
<evidence type="ECO:0000313" key="1">
    <source>
        <dbReference type="EMBL" id="CRY97710.1"/>
    </source>
</evidence>
<reference evidence="1" key="2">
    <citation type="submission" date="2015-07" db="EMBL/GenBank/DDBJ databases">
        <title>Plasmids, circular viruses and viroids from rat gut.</title>
        <authorList>
            <person name="Jorgensen T.J."/>
            <person name="Hansen M.A."/>
            <person name="Xu Z."/>
            <person name="Tabak M.A."/>
            <person name="Sorensen S.J."/>
            <person name="Hansen L.H."/>
        </authorList>
    </citation>
    <scope>NUCLEOTIDE SEQUENCE</scope>
    <source>
        <strain evidence="1">RGFK1704</strain>
    </source>
</reference>
<accession>A0A0H5Q8H9</accession>
<dbReference type="EMBL" id="LN854207">
    <property type="protein sequence ID" value="CRY97710.1"/>
    <property type="molecule type" value="Genomic_DNA"/>
</dbReference>
<name>A0A0H5Q8H9_9ZZZZ</name>
<sequence length="192" mass="19803">MGGSVGTPEFVNTLGVTFSDAFGSPIDMANYVDWCYRDAFGPIMTTALSFTGTSLFLNGDNGNGSIDSTLPGVNSAGTGTYAPVAMAAICTKQTGRLGRTGKGRMFLPGVIRPSDVSPGGIIGTSWANTLNLAAARFYDCLTGAETPVLPSGTATPLDAGPVLLHSNPAIDPTPILGFTVGNVVGWIRDRIR</sequence>
<reference evidence="1" key="1">
    <citation type="submission" date="2015-06" db="EMBL/GenBank/DDBJ databases">
        <authorList>
            <person name="Joergensen T."/>
        </authorList>
    </citation>
    <scope>NUCLEOTIDE SEQUENCE</scope>
    <source>
        <strain evidence="1">RGFK1704</strain>
    </source>
</reference>
<organism evidence="1">
    <name type="scientific">uncultured prokaryote</name>
    <dbReference type="NCBI Taxonomy" id="198431"/>
    <lineage>
        <taxon>unclassified sequences</taxon>
        <taxon>environmental samples</taxon>
    </lineage>
</organism>